<feature type="domain" description="Serine aminopeptidase S33" evidence="1">
    <location>
        <begin position="66"/>
        <end position="189"/>
    </location>
</feature>
<dbReference type="EMBL" id="BNAO01000001">
    <property type="protein sequence ID" value="GHG58943.1"/>
    <property type="molecule type" value="Genomic_DNA"/>
</dbReference>
<keyword evidence="3" id="KW-1185">Reference proteome</keyword>
<dbReference type="InterPro" id="IPR053145">
    <property type="entry name" value="AB_hydrolase_Est10"/>
</dbReference>
<dbReference type="Gene3D" id="3.40.50.1820">
    <property type="entry name" value="alpha/beta hydrolase"/>
    <property type="match status" value="1"/>
</dbReference>
<organism evidence="2 3">
    <name type="scientific">Alishewanella longhuensis</name>
    <dbReference type="NCBI Taxonomy" id="1091037"/>
    <lineage>
        <taxon>Bacteria</taxon>
        <taxon>Pseudomonadati</taxon>
        <taxon>Pseudomonadota</taxon>
        <taxon>Gammaproteobacteria</taxon>
        <taxon>Alteromonadales</taxon>
        <taxon>Alteromonadaceae</taxon>
        <taxon>Alishewanella</taxon>
    </lineage>
</organism>
<sequence>MLKKLLLILILIVFIMLLILASTMAKANSYPLDIVQQNFKAQSDGLALDGYILRNRHITKPQPIIVFVVGSGVGSTMANYKRTTEFFFDNQLLEQGFAIAYFDKRGLGASEGVWYTTTFEQRALDARNVALHIRDYDFVDPERIFIVGHSQGGWIVQIALAEYPEIFAGGISMAGPTFSVRKQMINDAASKIACEDGLDEIAAFKKASRKVQRDLFFISLVGWKGNLRQLNLIKDFDPESYLKSINKPLLMLFGENDPLVSVRLSLEALDRIFSGNLPQNFEYFIGAGEEHSFKIAPKCFQGKWSELAFSESTRQKISEWLNVQASINLKH</sequence>
<dbReference type="Pfam" id="PF12146">
    <property type="entry name" value="Hydrolase_4"/>
    <property type="match status" value="1"/>
</dbReference>
<evidence type="ECO:0000313" key="2">
    <source>
        <dbReference type="EMBL" id="GHG58943.1"/>
    </source>
</evidence>
<dbReference type="PANTHER" id="PTHR43265">
    <property type="entry name" value="ESTERASE ESTD"/>
    <property type="match status" value="1"/>
</dbReference>
<evidence type="ECO:0000313" key="3">
    <source>
        <dbReference type="Proteomes" id="UP000659697"/>
    </source>
</evidence>
<accession>A0ABQ3KTB8</accession>
<dbReference type="InterPro" id="IPR022742">
    <property type="entry name" value="Hydrolase_4"/>
</dbReference>
<dbReference type="Proteomes" id="UP000659697">
    <property type="component" value="Unassembled WGS sequence"/>
</dbReference>
<dbReference type="SUPFAM" id="SSF53474">
    <property type="entry name" value="alpha/beta-Hydrolases"/>
    <property type="match status" value="1"/>
</dbReference>
<reference evidence="3" key="1">
    <citation type="journal article" date="2019" name="Int. J. Syst. Evol. Microbiol.">
        <title>The Global Catalogue of Microorganisms (GCM) 10K type strain sequencing project: providing services to taxonomists for standard genome sequencing and annotation.</title>
        <authorList>
            <consortium name="The Broad Institute Genomics Platform"/>
            <consortium name="The Broad Institute Genome Sequencing Center for Infectious Disease"/>
            <person name="Wu L."/>
            <person name="Ma J."/>
        </authorList>
    </citation>
    <scope>NUCLEOTIDE SEQUENCE [LARGE SCALE GENOMIC DNA]</scope>
    <source>
        <strain evidence="3">CGMCC 1.7003</strain>
    </source>
</reference>
<dbReference type="RefSeq" id="WP_189429173.1">
    <property type="nucleotide sequence ID" value="NZ_BNAO01000001.1"/>
</dbReference>
<evidence type="ECO:0000259" key="1">
    <source>
        <dbReference type="Pfam" id="PF12146"/>
    </source>
</evidence>
<protein>
    <recommendedName>
        <fullName evidence="1">Serine aminopeptidase S33 domain-containing protein</fullName>
    </recommendedName>
</protein>
<dbReference type="InterPro" id="IPR029058">
    <property type="entry name" value="AB_hydrolase_fold"/>
</dbReference>
<dbReference type="PANTHER" id="PTHR43265:SF1">
    <property type="entry name" value="ESTERASE ESTD"/>
    <property type="match status" value="1"/>
</dbReference>
<comment type="caution">
    <text evidence="2">The sequence shown here is derived from an EMBL/GenBank/DDBJ whole genome shotgun (WGS) entry which is preliminary data.</text>
</comment>
<name>A0ABQ3KTB8_9ALTE</name>
<proteinExistence type="predicted"/>
<gene>
    <name evidence="2" type="ORF">GCM10010919_01040</name>
</gene>